<dbReference type="EMBL" id="CP036339">
    <property type="protein sequence ID" value="QDT74504.1"/>
    <property type="molecule type" value="Genomic_DNA"/>
</dbReference>
<keyword evidence="3" id="KW-1185">Reference proteome</keyword>
<evidence type="ECO:0000313" key="3">
    <source>
        <dbReference type="Proteomes" id="UP000317909"/>
    </source>
</evidence>
<dbReference type="AlphaFoldDB" id="A0A517U1J6"/>
<dbReference type="Proteomes" id="UP000317909">
    <property type="component" value="Chromosome"/>
</dbReference>
<dbReference type="KEGG" id="llh:I41_37010"/>
<evidence type="ECO:0000256" key="1">
    <source>
        <dbReference type="SAM" id="Phobius"/>
    </source>
</evidence>
<protein>
    <submittedName>
        <fullName evidence="2">Uncharacterized protein</fullName>
    </submittedName>
</protein>
<evidence type="ECO:0000313" key="2">
    <source>
        <dbReference type="EMBL" id="QDT74504.1"/>
    </source>
</evidence>
<gene>
    <name evidence="2" type="ORF">I41_37010</name>
</gene>
<feature type="transmembrane region" description="Helical" evidence="1">
    <location>
        <begin position="95"/>
        <end position="118"/>
    </location>
</feature>
<sequence>MLPKLKRTVAVTCLLATACFVILWMRSFRYNDIVAYREPTRGWWRVESKNAGLVLRRIYPQSGQDTGRLFFDSSERRNLDDLISFPLPAFYAGQVFWGMLVPYWLMVTISGLTGISLLIRRPFRFSLKTLAIAATVIIVTLGMGVAASRLTLG</sequence>
<keyword evidence="1" id="KW-1133">Transmembrane helix</keyword>
<dbReference type="PROSITE" id="PS51257">
    <property type="entry name" value="PROKAR_LIPOPROTEIN"/>
    <property type="match status" value="1"/>
</dbReference>
<name>A0A517U1J6_9BACT</name>
<proteinExistence type="predicted"/>
<keyword evidence="1" id="KW-0472">Membrane</keyword>
<accession>A0A517U1J6</accession>
<reference evidence="2 3" key="1">
    <citation type="submission" date="2019-02" db="EMBL/GenBank/DDBJ databases">
        <title>Deep-cultivation of Planctomycetes and their phenomic and genomic characterization uncovers novel biology.</title>
        <authorList>
            <person name="Wiegand S."/>
            <person name="Jogler M."/>
            <person name="Boedeker C."/>
            <person name="Pinto D."/>
            <person name="Vollmers J."/>
            <person name="Rivas-Marin E."/>
            <person name="Kohn T."/>
            <person name="Peeters S.H."/>
            <person name="Heuer A."/>
            <person name="Rast P."/>
            <person name="Oberbeckmann S."/>
            <person name="Bunk B."/>
            <person name="Jeske O."/>
            <person name="Meyerdierks A."/>
            <person name="Storesund J.E."/>
            <person name="Kallscheuer N."/>
            <person name="Luecker S."/>
            <person name="Lage O.M."/>
            <person name="Pohl T."/>
            <person name="Merkel B.J."/>
            <person name="Hornburger P."/>
            <person name="Mueller R.-W."/>
            <person name="Bruemmer F."/>
            <person name="Labrenz M."/>
            <person name="Spormann A.M."/>
            <person name="Op den Camp H."/>
            <person name="Overmann J."/>
            <person name="Amann R."/>
            <person name="Jetten M.S.M."/>
            <person name="Mascher T."/>
            <person name="Medema M.H."/>
            <person name="Devos D.P."/>
            <person name="Kaster A.-K."/>
            <person name="Ovreas L."/>
            <person name="Rohde M."/>
            <person name="Galperin M.Y."/>
            <person name="Jogler C."/>
        </authorList>
    </citation>
    <scope>NUCLEOTIDE SEQUENCE [LARGE SCALE GENOMIC DNA]</scope>
    <source>
        <strain evidence="2 3">I41</strain>
    </source>
</reference>
<keyword evidence="1" id="KW-0812">Transmembrane</keyword>
<organism evidence="2 3">
    <name type="scientific">Lacipirellula limnantheis</name>
    <dbReference type="NCBI Taxonomy" id="2528024"/>
    <lineage>
        <taxon>Bacteria</taxon>
        <taxon>Pseudomonadati</taxon>
        <taxon>Planctomycetota</taxon>
        <taxon>Planctomycetia</taxon>
        <taxon>Pirellulales</taxon>
        <taxon>Lacipirellulaceae</taxon>
        <taxon>Lacipirellula</taxon>
    </lineage>
</organism>
<dbReference type="RefSeq" id="WP_145434246.1">
    <property type="nucleotide sequence ID" value="NZ_CP036339.1"/>
</dbReference>
<feature type="transmembrane region" description="Helical" evidence="1">
    <location>
        <begin position="130"/>
        <end position="152"/>
    </location>
</feature>